<keyword evidence="1" id="KW-0812">Transmembrane</keyword>
<feature type="transmembrane region" description="Helical" evidence="1">
    <location>
        <begin position="84"/>
        <end position="102"/>
    </location>
</feature>
<feature type="transmembrane region" description="Helical" evidence="1">
    <location>
        <begin position="133"/>
        <end position="149"/>
    </location>
</feature>
<gene>
    <name evidence="2" type="ORF">J2Z34_001089</name>
</gene>
<dbReference type="RefSeq" id="WP_209458841.1">
    <property type="nucleotide sequence ID" value="NZ_JAGGKC010000007.1"/>
</dbReference>
<comment type="caution">
    <text evidence="2">The sequence shown here is derived from an EMBL/GenBank/DDBJ whole genome shotgun (WGS) entry which is preliminary data.</text>
</comment>
<reference evidence="2 3" key="1">
    <citation type="submission" date="2021-03" db="EMBL/GenBank/DDBJ databases">
        <title>Genomic Encyclopedia of Type Strains, Phase IV (KMG-IV): sequencing the most valuable type-strain genomes for metagenomic binning, comparative biology and taxonomic classification.</title>
        <authorList>
            <person name="Goeker M."/>
        </authorList>
    </citation>
    <scope>NUCLEOTIDE SEQUENCE [LARGE SCALE GENOMIC DNA]</scope>
    <source>
        <strain evidence="2 3">DSM 6139</strain>
    </source>
</reference>
<evidence type="ECO:0008006" key="4">
    <source>
        <dbReference type="Google" id="ProtNLM"/>
    </source>
</evidence>
<keyword evidence="1" id="KW-1133">Transmembrane helix</keyword>
<evidence type="ECO:0000256" key="1">
    <source>
        <dbReference type="SAM" id="Phobius"/>
    </source>
</evidence>
<organism evidence="2 3">
    <name type="scientific">Youngiibacter multivorans</name>
    <dbReference type="NCBI Taxonomy" id="937251"/>
    <lineage>
        <taxon>Bacteria</taxon>
        <taxon>Bacillati</taxon>
        <taxon>Bacillota</taxon>
        <taxon>Clostridia</taxon>
        <taxon>Eubacteriales</taxon>
        <taxon>Clostridiaceae</taxon>
        <taxon>Youngiibacter</taxon>
    </lineage>
</organism>
<keyword evidence="1" id="KW-0472">Membrane</keyword>
<sequence>MNSLILRTIALITMIIDHTGAVFFPGVDSFRIIGRIAFPIYCFLLVEGFRHSGDVKKYIRRLAAFAIISELPFDLAFFGKLELTHQNIFFTLTLGLIAIYLMDTKGKELPYIGLVSVVVAMVLASLLNTDYGYIGILYILIFYHTRLMTGPMRHLIAFVVFTLSNFLLTGGLQLYSSLAFIFIIAYNGNPGPRSKAIQYFYYAAYPLHLLVIFLISRYVI</sequence>
<feature type="transmembrane region" description="Helical" evidence="1">
    <location>
        <begin position="58"/>
        <end position="78"/>
    </location>
</feature>
<dbReference type="InterPro" id="IPR008875">
    <property type="entry name" value="TraX"/>
</dbReference>
<feature type="transmembrane region" description="Helical" evidence="1">
    <location>
        <begin position="199"/>
        <end position="219"/>
    </location>
</feature>
<accession>A0ABS4G235</accession>
<feature type="transmembrane region" description="Helical" evidence="1">
    <location>
        <begin position="5"/>
        <end position="24"/>
    </location>
</feature>
<feature type="transmembrane region" description="Helical" evidence="1">
    <location>
        <begin position="156"/>
        <end position="187"/>
    </location>
</feature>
<feature type="transmembrane region" description="Helical" evidence="1">
    <location>
        <begin position="109"/>
        <end position="127"/>
    </location>
</feature>
<dbReference type="Proteomes" id="UP001519271">
    <property type="component" value="Unassembled WGS sequence"/>
</dbReference>
<evidence type="ECO:0000313" key="2">
    <source>
        <dbReference type="EMBL" id="MBP1918612.1"/>
    </source>
</evidence>
<protein>
    <recommendedName>
        <fullName evidence="4">Conjugal transfer protein TraX</fullName>
    </recommendedName>
</protein>
<evidence type="ECO:0000313" key="3">
    <source>
        <dbReference type="Proteomes" id="UP001519271"/>
    </source>
</evidence>
<feature type="transmembrane region" description="Helical" evidence="1">
    <location>
        <begin position="30"/>
        <end position="46"/>
    </location>
</feature>
<keyword evidence="3" id="KW-1185">Reference proteome</keyword>
<dbReference type="EMBL" id="JAGGKC010000007">
    <property type="protein sequence ID" value="MBP1918612.1"/>
    <property type="molecule type" value="Genomic_DNA"/>
</dbReference>
<dbReference type="Pfam" id="PF05857">
    <property type="entry name" value="TraX"/>
    <property type="match status" value="1"/>
</dbReference>
<name>A0ABS4G235_9CLOT</name>
<proteinExistence type="predicted"/>